<feature type="transmembrane region" description="Helical" evidence="2">
    <location>
        <begin position="6"/>
        <end position="22"/>
    </location>
</feature>
<feature type="transmembrane region" description="Helical" evidence="2">
    <location>
        <begin position="57"/>
        <end position="79"/>
    </location>
</feature>
<dbReference type="AlphaFoldDB" id="A0A932I0S1"/>
<evidence type="ECO:0000313" key="3">
    <source>
        <dbReference type="EMBL" id="MBI3129269.1"/>
    </source>
</evidence>
<feature type="transmembrane region" description="Helical" evidence="2">
    <location>
        <begin position="29"/>
        <end position="51"/>
    </location>
</feature>
<feature type="transmembrane region" description="Helical" evidence="2">
    <location>
        <begin position="141"/>
        <end position="163"/>
    </location>
</feature>
<dbReference type="Pfam" id="PF00499">
    <property type="entry name" value="Oxidored_q3"/>
    <property type="match status" value="1"/>
</dbReference>
<dbReference type="GO" id="GO:0008137">
    <property type="term" value="F:NADH dehydrogenase (ubiquinone) activity"/>
    <property type="evidence" value="ECO:0007669"/>
    <property type="project" value="UniProtKB-UniRule"/>
</dbReference>
<dbReference type="EMBL" id="JACPUR010000040">
    <property type="protein sequence ID" value="MBI3129269.1"/>
    <property type="molecule type" value="Genomic_DNA"/>
</dbReference>
<keyword evidence="2" id="KW-0472">Membrane</keyword>
<organism evidence="3 4">
    <name type="scientific">Tectimicrobiota bacterium</name>
    <dbReference type="NCBI Taxonomy" id="2528274"/>
    <lineage>
        <taxon>Bacteria</taxon>
        <taxon>Pseudomonadati</taxon>
        <taxon>Nitrospinota/Tectimicrobiota group</taxon>
        <taxon>Candidatus Tectimicrobiota</taxon>
    </lineage>
</organism>
<comment type="function">
    <text evidence="2">NDH-1 shuttles electrons from NADH, via FMN and iron-sulfur (Fe-S) centers, to quinones in the respiratory chain. Couples the redox reaction to proton translocation (for every two electrons transferred, four hydrogen ions are translocated across the cytoplasmic membrane), and thus conserves the redox energy in a proton gradient.</text>
</comment>
<keyword evidence="2" id="KW-1133">Transmembrane helix</keyword>
<gene>
    <name evidence="3" type="ORF">HYZ11_16800</name>
</gene>
<proteinExistence type="inferred from homology"/>
<comment type="caution">
    <text evidence="3">The sequence shown here is derived from an EMBL/GenBank/DDBJ whole genome shotgun (WGS) entry which is preliminary data.</text>
</comment>
<name>A0A932I0S1_UNCTE</name>
<dbReference type="PANTHER" id="PTHR33269">
    <property type="entry name" value="NADH-UBIQUINONE OXIDOREDUCTASE CHAIN 6"/>
    <property type="match status" value="1"/>
</dbReference>
<dbReference type="EC" id="7.1.1.-" evidence="2"/>
<dbReference type="InterPro" id="IPR042106">
    <property type="entry name" value="Nuo/plastoQ_OxRdtase_6_NuoJ"/>
</dbReference>
<feature type="transmembrane region" description="Helical" evidence="2">
    <location>
        <begin position="91"/>
        <end position="108"/>
    </location>
</feature>
<keyword evidence="2" id="KW-1003">Cell membrane</keyword>
<accession>A0A932I0S1</accession>
<sequence length="169" mass="18532">MELLFFYIFAAGIVGASLLMVTRANVIHAALSLVLAFLFMAGLFVLAGAEFLAGVQILVYAGGIMVLYLFSIMLMNVGVSIRLRQWHRQSVLALAAALLLAAEIWMVLGRGGYPEARRWPWKLGETPGNVEALGQVLYTKFLFPFEVASMLLLAAMIGAIVLAKRRITR</sequence>
<dbReference type="Gene3D" id="1.20.120.1200">
    <property type="entry name" value="NADH-ubiquinone/plastoquinone oxidoreductase chain 6, subunit NuoJ"/>
    <property type="match status" value="1"/>
</dbReference>
<evidence type="ECO:0000256" key="2">
    <source>
        <dbReference type="RuleBase" id="RU004429"/>
    </source>
</evidence>
<comment type="subcellular location">
    <subcellularLocation>
        <location evidence="2">Cell membrane</location>
        <topology evidence="2">Multi-pass membrane protein</topology>
    </subcellularLocation>
</comment>
<evidence type="ECO:0000313" key="4">
    <source>
        <dbReference type="Proteomes" id="UP000782312"/>
    </source>
</evidence>
<comment type="similarity">
    <text evidence="1 2">Belongs to the complex I subunit 6 family.</text>
</comment>
<dbReference type="GO" id="GO:0048038">
    <property type="term" value="F:quinone binding"/>
    <property type="evidence" value="ECO:0007669"/>
    <property type="project" value="UniProtKB-UniRule"/>
</dbReference>
<keyword evidence="2" id="KW-0812">Transmembrane</keyword>
<keyword evidence="2" id="KW-0874">Quinone</keyword>
<protein>
    <recommendedName>
        <fullName evidence="2">NADH-quinone oxidoreductase subunit J</fullName>
        <ecNumber evidence="2">7.1.1.-</ecNumber>
    </recommendedName>
</protein>
<evidence type="ECO:0000256" key="1">
    <source>
        <dbReference type="ARBA" id="ARBA00005698"/>
    </source>
</evidence>
<dbReference type="Proteomes" id="UP000782312">
    <property type="component" value="Unassembled WGS sequence"/>
</dbReference>
<dbReference type="GO" id="GO:0005886">
    <property type="term" value="C:plasma membrane"/>
    <property type="evidence" value="ECO:0007669"/>
    <property type="project" value="UniProtKB-SubCell"/>
</dbReference>
<dbReference type="InterPro" id="IPR001457">
    <property type="entry name" value="NADH_UbQ/plastoQ_OxRdtase_su6"/>
</dbReference>
<comment type="catalytic activity">
    <reaction evidence="2">
        <text>a quinone + NADH + 5 H(+)(in) = a quinol + NAD(+) + 4 H(+)(out)</text>
        <dbReference type="Rhea" id="RHEA:57888"/>
        <dbReference type="ChEBI" id="CHEBI:15378"/>
        <dbReference type="ChEBI" id="CHEBI:24646"/>
        <dbReference type="ChEBI" id="CHEBI:57540"/>
        <dbReference type="ChEBI" id="CHEBI:57945"/>
        <dbReference type="ChEBI" id="CHEBI:132124"/>
    </reaction>
</comment>
<dbReference type="PANTHER" id="PTHR33269:SF17">
    <property type="entry name" value="NADH-UBIQUINONE OXIDOREDUCTASE CHAIN 6"/>
    <property type="match status" value="1"/>
</dbReference>
<reference evidence="3" key="1">
    <citation type="submission" date="2020-07" db="EMBL/GenBank/DDBJ databases">
        <title>Huge and variable diversity of episymbiotic CPR bacteria and DPANN archaea in groundwater ecosystems.</title>
        <authorList>
            <person name="He C.Y."/>
            <person name="Keren R."/>
            <person name="Whittaker M."/>
            <person name="Farag I.F."/>
            <person name="Doudna J."/>
            <person name="Cate J.H.D."/>
            <person name="Banfield J.F."/>
        </authorList>
    </citation>
    <scope>NUCLEOTIDE SEQUENCE</scope>
    <source>
        <strain evidence="3">NC_groundwater_763_Ag_S-0.2um_68_21</strain>
    </source>
</reference>
<keyword evidence="2" id="KW-0520">NAD</keyword>